<evidence type="ECO:0000313" key="1">
    <source>
        <dbReference type="EMBL" id="EHM42626.1"/>
    </source>
</evidence>
<name>G9Y6W1_HAFAL</name>
<gene>
    <name evidence="1" type="ORF">HMPREF0454_02331</name>
</gene>
<evidence type="ECO:0000313" key="2">
    <source>
        <dbReference type="Proteomes" id="UP000005959"/>
    </source>
</evidence>
<dbReference type="Proteomes" id="UP000005959">
    <property type="component" value="Unassembled WGS sequence"/>
</dbReference>
<dbReference type="AlphaFoldDB" id="G9Y6W1"/>
<sequence length="41" mass="4497">MFKKTALRNNHSGRDIVLGLSAGCYAVKLHEQNLLPICAVD</sequence>
<dbReference type="EMBL" id="AGCI01000049">
    <property type="protein sequence ID" value="EHM42626.1"/>
    <property type="molecule type" value="Genomic_DNA"/>
</dbReference>
<protein>
    <submittedName>
        <fullName evidence="1">Uncharacterized protein</fullName>
    </submittedName>
</protein>
<comment type="caution">
    <text evidence="1">The sequence shown here is derived from an EMBL/GenBank/DDBJ whole genome shotgun (WGS) entry which is preliminary data.</text>
</comment>
<reference evidence="1 2" key="1">
    <citation type="submission" date="2011-08" db="EMBL/GenBank/DDBJ databases">
        <authorList>
            <person name="Weinstock G."/>
            <person name="Sodergren E."/>
            <person name="Clifton S."/>
            <person name="Fulton L."/>
            <person name="Fulton B."/>
            <person name="Courtney L."/>
            <person name="Fronick C."/>
            <person name="Harrison M."/>
            <person name="Strong C."/>
            <person name="Farmer C."/>
            <person name="Delahaunty K."/>
            <person name="Markovic C."/>
            <person name="Hall O."/>
            <person name="Minx P."/>
            <person name="Tomlinson C."/>
            <person name="Mitreva M."/>
            <person name="Hou S."/>
            <person name="Chen J."/>
            <person name="Wollam A."/>
            <person name="Pepin K.H."/>
            <person name="Johnson M."/>
            <person name="Bhonagiri V."/>
            <person name="Zhang X."/>
            <person name="Suruliraj S."/>
            <person name="Warren W."/>
            <person name="Chinwalla A."/>
            <person name="Mardis E.R."/>
            <person name="Wilson R.K."/>
        </authorList>
    </citation>
    <scope>NUCLEOTIDE SEQUENCE [LARGE SCALE GENOMIC DNA]</scope>
    <source>
        <strain evidence="1 2">ATCC 51873</strain>
    </source>
</reference>
<proteinExistence type="predicted"/>
<accession>G9Y6W1</accession>
<organism evidence="1 2">
    <name type="scientific">Hafnia alvei ATCC 51873</name>
    <dbReference type="NCBI Taxonomy" id="1002364"/>
    <lineage>
        <taxon>Bacteria</taxon>
        <taxon>Pseudomonadati</taxon>
        <taxon>Pseudomonadota</taxon>
        <taxon>Gammaproteobacteria</taxon>
        <taxon>Enterobacterales</taxon>
        <taxon>Hafniaceae</taxon>
        <taxon>Hafnia</taxon>
    </lineage>
</organism>
<dbReference type="HOGENOM" id="CLU_3270863_0_0_6"/>